<organism evidence="2 3">
    <name type="scientific">Pristionchus fissidentatus</name>
    <dbReference type="NCBI Taxonomy" id="1538716"/>
    <lineage>
        <taxon>Eukaryota</taxon>
        <taxon>Metazoa</taxon>
        <taxon>Ecdysozoa</taxon>
        <taxon>Nematoda</taxon>
        <taxon>Chromadorea</taxon>
        <taxon>Rhabditida</taxon>
        <taxon>Rhabditina</taxon>
        <taxon>Diplogasteromorpha</taxon>
        <taxon>Diplogasteroidea</taxon>
        <taxon>Neodiplogasteridae</taxon>
        <taxon>Pristionchus</taxon>
    </lineage>
</organism>
<comment type="caution">
    <text evidence="2">The sequence shown here is derived from an EMBL/GenBank/DDBJ whole genome shotgun (WGS) entry which is preliminary data.</text>
</comment>
<evidence type="ECO:0008006" key="4">
    <source>
        <dbReference type="Google" id="ProtNLM"/>
    </source>
</evidence>
<reference evidence="2" key="1">
    <citation type="submission" date="2023-10" db="EMBL/GenBank/DDBJ databases">
        <title>Genome assembly of Pristionchus species.</title>
        <authorList>
            <person name="Yoshida K."/>
            <person name="Sommer R.J."/>
        </authorList>
    </citation>
    <scope>NUCLEOTIDE SEQUENCE</scope>
    <source>
        <strain evidence="2">RS5133</strain>
    </source>
</reference>
<feature type="non-terminal residue" evidence="2">
    <location>
        <position position="83"/>
    </location>
</feature>
<keyword evidence="1" id="KW-1133">Transmembrane helix</keyword>
<gene>
    <name evidence="2" type="ORF">PFISCL1PPCAC_13540</name>
</gene>
<evidence type="ECO:0000256" key="1">
    <source>
        <dbReference type="SAM" id="Phobius"/>
    </source>
</evidence>
<keyword evidence="1" id="KW-0472">Membrane</keyword>
<dbReference type="AlphaFoldDB" id="A0AAV5VVF4"/>
<accession>A0AAV5VVF4</accession>
<keyword evidence="1" id="KW-0812">Transmembrane</keyword>
<feature type="non-terminal residue" evidence="2">
    <location>
        <position position="1"/>
    </location>
</feature>
<keyword evidence="3" id="KW-1185">Reference proteome</keyword>
<evidence type="ECO:0000313" key="2">
    <source>
        <dbReference type="EMBL" id="GMT22243.1"/>
    </source>
</evidence>
<protein>
    <recommendedName>
        <fullName evidence="4">G protein-coupled receptor</fullName>
    </recommendedName>
</protein>
<evidence type="ECO:0000313" key="3">
    <source>
        <dbReference type="Proteomes" id="UP001432322"/>
    </source>
</evidence>
<sequence>LQMLYFNWMNTTLTDKYWPIFEVVYLLEIATILTCIIGSPFAAYGITHASPLHRNFRIIFLLVVFHMNIGAFSRLALIYNQVL</sequence>
<dbReference type="Proteomes" id="UP001432322">
    <property type="component" value="Unassembled WGS sequence"/>
</dbReference>
<name>A0AAV5VVF4_9BILA</name>
<proteinExistence type="predicted"/>
<feature type="transmembrane region" description="Helical" evidence="1">
    <location>
        <begin position="58"/>
        <end position="79"/>
    </location>
</feature>
<feature type="transmembrane region" description="Helical" evidence="1">
    <location>
        <begin position="20"/>
        <end position="46"/>
    </location>
</feature>
<dbReference type="EMBL" id="BTSY01000004">
    <property type="protein sequence ID" value="GMT22243.1"/>
    <property type="molecule type" value="Genomic_DNA"/>
</dbReference>